<dbReference type="Pfam" id="PF02635">
    <property type="entry name" value="DsrE"/>
    <property type="match status" value="1"/>
</dbReference>
<dbReference type="RefSeq" id="WP_343809017.1">
    <property type="nucleotide sequence ID" value="NZ_BAAAET010000008.1"/>
</dbReference>
<dbReference type="PANTHER" id="PTHR37691">
    <property type="entry name" value="BLR3518 PROTEIN"/>
    <property type="match status" value="1"/>
</dbReference>
<feature type="chain" id="PRO_5046020461" description="Intracellular sulfur oxidation protein, DsrE/DsrF family" evidence="1">
    <location>
        <begin position="21"/>
        <end position="142"/>
    </location>
</feature>
<keyword evidence="1" id="KW-0732">Signal</keyword>
<comment type="caution">
    <text evidence="2">The sequence shown here is derived from an EMBL/GenBank/DDBJ whole genome shotgun (WGS) entry which is preliminary data.</text>
</comment>
<dbReference type="SUPFAM" id="SSF75169">
    <property type="entry name" value="DsrEFH-like"/>
    <property type="match status" value="1"/>
</dbReference>
<dbReference type="EMBL" id="BAAAET010000008">
    <property type="protein sequence ID" value="GAA0702730.1"/>
    <property type="molecule type" value="Genomic_DNA"/>
</dbReference>
<proteinExistence type="predicted"/>
<dbReference type="Proteomes" id="UP001499915">
    <property type="component" value="Unassembled WGS sequence"/>
</dbReference>
<dbReference type="Gene3D" id="3.40.1260.10">
    <property type="entry name" value="DsrEFH-like"/>
    <property type="match status" value="1"/>
</dbReference>
<gene>
    <name evidence="2" type="ORF">GCM10009104_35160</name>
</gene>
<keyword evidence="3" id="KW-1185">Reference proteome</keyword>
<dbReference type="InterPro" id="IPR027396">
    <property type="entry name" value="DsrEFH-like"/>
</dbReference>
<dbReference type="PANTHER" id="PTHR37691:SF1">
    <property type="entry name" value="BLR3518 PROTEIN"/>
    <property type="match status" value="1"/>
</dbReference>
<reference evidence="2 3" key="1">
    <citation type="journal article" date="2019" name="Int. J. Syst. Evol. Microbiol.">
        <title>The Global Catalogue of Microorganisms (GCM) 10K type strain sequencing project: providing services to taxonomists for standard genome sequencing and annotation.</title>
        <authorList>
            <consortium name="The Broad Institute Genomics Platform"/>
            <consortium name="The Broad Institute Genome Sequencing Center for Infectious Disease"/>
            <person name="Wu L."/>
            <person name="Ma J."/>
        </authorList>
    </citation>
    <scope>NUCLEOTIDE SEQUENCE [LARGE SCALE GENOMIC DNA]</scope>
    <source>
        <strain evidence="2 3">JCM 15134</strain>
    </source>
</reference>
<evidence type="ECO:0000313" key="3">
    <source>
        <dbReference type="Proteomes" id="UP001499915"/>
    </source>
</evidence>
<sequence>MLKPFFLAWALLLTALPAHAGDYPAQKVVYHINYGEPSRLSATFTNISNHIQAVGEDNIDLRAVIHGKAIEYFIAAKEDADKQITLDTLRLSGARFIICGNTLDGYHIGREALYEVEAEDVVQAGLPEIVRLQQQGFSYVRP</sequence>
<dbReference type="InterPro" id="IPR003787">
    <property type="entry name" value="Sulphur_relay_DsrE/F-like"/>
</dbReference>
<name>A0ABN1IAK0_9GAMM</name>
<evidence type="ECO:0000256" key="1">
    <source>
        <dbReference type="SAM" id="SignalP"/>
    </source>
</evidence>
<evidence type="ECO:0008006" key="4">
    <source>
        <dbReference type="Google" id="ProtNLM"/>
    </source>
</evidence>
<evidence type="ECO:0000313" key="2">
    <source>
        <dbReference type="EMBL" id="GAA0702730.1"/>
    </source>
</evidence>
<organism evidence="2 3">
    <name type="scientific">Marinobacterium maritimum</name>
    <dbReference type="NCBI Taxonomy" id="500162"/>
    <lineage>
        <taxon>Bacteria</taxon>
        <taxon>Pseudomonadati</taxon>
        <taxon>Pseudomonadota</taxon>
        <taxon>Gammaproteobacteria</taxon>
        <taxon>Oceanospirillales</taxon>
        <taxon>Oceanospirillaceae</taxon>
        <taxon>Marinobacterium</taxon>
    </lineage>
</organism>
<protein>
    <recommendedName>
        <fullName evidence="4">Intracellular sulfur oxidation protein, DsrE/DsrF family</fullName>
    </recommendedName>
</protein>
<accession>A0ABN1IAK0</accession>
<feature type="signal peptide" evidence="1">
    <location>
        <begin position="1"/>
        <end position="20"/>
    </location>
</feature>